<comment type="caution">
    <text evidence="7">The sequence shown here is derived from an EMBL/GenBank/DDBJ whole genome shotgun (WGS) entry which is preliminary data.</text>
</comment>
<sequence>MKLLTPEDEAKFYNATVKGGTIGGIVGLAAGTAGVYGAARRYPLIRGLTLPFKVFLAASTGTFAAIIAADRSGRAYEAAQHPDRHYHDERQSLIDKLDAERTGTEKAMIWAHQNRYSIVFGSWVASMGAAFAMVSRSPMTTPQKLVQARVYAQGLTMAVVIASLALEGVDMKKAKDGSVTKEVRRLTDKDQWMDMVEAEEERMRERGKEVRRI</sequence>
<evidence type="ECO:0000256" key="1">
    <source>
        <dbReference type="ARBA" id="ARBA00004173"/>
    </source>
</evidence>
<evidence type="ECO:0000256" key="4">
    <source>
        <dbReference type="ARBA" id="ARBA00023136"/>
    </source>
</evidence>
<feature type="transmembrane region" description="Helical" evidence="5">
    <location>
        <begin position="20"/>
        <end position="39"/>
    </location>
</feature>
<dbReference type="EMBL" id="JAAQHG020000013">
    <property type="protein sequence ID" value="KAL1586742.1"/>
    <property type="molecule type" value="Genomic_DNA"/>
</dbReference>
<accession>A0AB34KRG4</accession>
<dbReference type="AlphaFoldDB" id="A0AB34KRG4"/>
<dbReference type="GeneID" id="96005954"/>
<evidence type="ECO:0000313" key="7">
    <source>
        <dbReference type="EMBL" id="KAL1586742.1"/>
    </source>
</evidence>
<dbReference type="PANTHER" id="PTHR28018:SF3">
    <property type="entry name" value="RESPIRATORY SUPERCOMPLEX FACTOR 2, MITOCHONDRIAL"/>
    <property type="match status" value="1"/>
</dbReference>
<keyword evidence="3 5" id="KW-1133">Transmembrane helix</keyword>
<feature type="domain" description="HIG1" evidence="6">
    <location>
        <begin position="88"/>
        <end position="178"/>
    </location>
</feature>
<dbReference type="InterPro" id="IPR007667">
    <property type="entry name" value="Hypoxia_induced_domain"/>
</dbReference>
<evidence type="ECO:0000313" key="8">
    <source>
        <dbReference type="Proteomes" id="UP000803884"/>
    </source>
</evidence>
<feature type="transmembrane region" description="Helical" evidence="5">
    <location>
        <begin position="146"/>
        <end position="166"/>
    </location>
</feature>
<evidence type="ECO:0000256" key="5">
    <source>
        <dbReference type="SAM" id="Phobius"/>
    </source>
</evidence>
<dbReference type="InterPro" id="IPR040153">
    <property type="entry name" value="Rcf2"/>
</dbReference>
<dbReference type="PROSITE" id="PS51503">
    <property type="entry name" value="HIG1"/>
    <property type="match status" value="1"/>
</dbReference>
<dbReference type="GO" id="GO:0033617">
    <property type="term" value="P:mitochondrial respiratory chain complex IV assembly"/>
    <property type="evidence" value="ECO:0007669"/>
    <property type="project" value="TreeGrafter"/>
</dbReference>
<dbReference type="Proteomes" id="UP000803884">
    <property type="component" value="Unassembled WGS sequence"/>
</dbReference>
<protein>
    <recommendedName>
        <fullName evidence="6">HIG1 domain-containing protein</fullName>
    </recommendedName>
</protein>
<evidence type="ECO:0000259" key="6">
    <source>
        <dbReference type="PROSITE" id="PS51503"/>
    </source>
</evidence>
<comment type="subcellular location">
    <subcellularLocation>
        <location evidence="1">Mitochondrion</location>
    </subcellularLocation>
</comment>
<dbReference type="RefSeq" id="XP_069229847.1">
    <property type="nucleotide sequence ID" value="XM_069373116.1"/>
</dbReference>
<evidence type="ECO:0000256" key="2">
    <source>
        <dbReference type="ARBA" id="ARBA00022692"/>
    </source>
</evidence>
<name>A0AB34KRG4_9PEZI</name>
<proteinExistence type="predicted"/>
<organism evidence="7 8">
    <name type="scientific">Cladosporium halotolerans</name>
    <dbReference type="NCBI Taxonomy" id="1052096"/>
    <lineage>
        <taxon>Eukaryota</taxon>
        <taxon>Fungi</taxon>
        <taxon>Dikarya</taxon>
        <taxon>Ascomycota</taxon>
        <taxon>Pezizomycotina</taxon>
        <taxon>Dothideomycetes</taxon>
        <taxon>Dothideomycetidae</taxon>
        <taxon>Cladosporiales</taxon>
        <taxon>Cladosporiaceae</taxon>
        <taxon>Cladosporium</taxon>
    </lineage>
</organism>
<reference evidence="7 8" key="1">
    <citation type="journal article" date="2020" name="Microbiol. Resour. Announc.">
        <title>Draft Genome Sequence of a Cladosporium Species Isolated from the Mesophotic Ascidian Didemnum maculosum.</title>
        <authorList>
            <person name="Gioti A."/>
            <person name="Siaperas R."/>
            <person name="Nikolaivits E."/>
            <person name="Le Goff G."/>
            <person name="Ouazzani J."/>
            <person name="Kotoulas G."/>
            <person name="Topakas E."/>
        </authorList>
    </citation>
    <scope>NUCLEOTIDE SEQUENCE [LARGE SCALE GENOMIC DNA]</scope>
    <source>
        <strain evidence="7 8">TM138-S3</strain>
    </source>
</reference>
<dbReference type="Pfam" id="PF04588">
    <property type="entry name" value="HIG_1_N"/>
    <property type="match status" value="1"/>
</dbReference>
<keyword evidence="2 5" id="KW-0812">Transmembrane</keyword>
<gene>
    <name evidence="7" type="ORF">WHR41_04510</name>
</gene>
<dbReference type="PANTHER" id="PTHR28018">
    <property type="entry name" value="RESPIRATORY SUPERCOMPLEX FACTOR 2, MITOCHONDRIAL"/>
    <property type="match status" value="1"/>
</dbReference>
<keyword evidence="8" id="KW-1185">Reference proteome</keyword>
<evidence type="ECO:0000256" key="3">
    <source>
        <dbReference type="ARBA" id="ARBA00022989"/>
    </source>
</evidence>
<feature type="transmembrane region" description="Helical" evidence="5">
    <location>
        <begin position="116"/>
        <end position="134"/>
    </location>
</feature>
<dbReference type="GO" id="GO:0005739">
    <property type="term" value="C:mitochondrion"/>
    <property type="evidence" value="ECO:0007669"/>
    <property type="project" value="UniProtKB-SubCell"/>
</dbReference>
<keyword evidence="4 5" id="KW-0472">Membrane</keyword>